<sequence length="444" mass="51041">MKGFLKWYYGSKRRTEPMTETIKRFNRLCSGYKSIHYQTIRLSFGSPDLISANRMKTKTKTSTTYKENGNYPHVSQKSNKISKAPCSMSVIIEKENIPISSQTSLNDSCKKEESSKDHDNKEDMRQTCLPFNGCRDTTVVRDCFASFPPSCSEQVTWAPTLDAITVPKSSESYNSLLDLAFADSEENILFPTLEEPMGEEEDHYGGFPEISDSSWFNLMHHQANPFPDEFVAKSRLLDLDRIAYFDQETTWLVNSLFLPPLVSQETSKRKNLTLVLDLDETLVHSSLEKCYGGDFTFQMTILEKEYTVYVGKRPFLQEFLEKVSEMFEIIIFTAAKSEYAEKVLDGLDPHNKFFTRRLYQDSCTWVDSHFVKDLTILGIDMAKVFIIDNTPEVFRFQVNNGIPIKSWYEDPTDSALISLLPFLEKLVDVEDVRPFIADKFGTKN</sequence>
<evidence type="ECO:0000256" key="2">
    <source>
        <dbReference type="ARBA" id="ARBA00022912"/>
    </source>
</evidence>
<gene>
    <name evidence="7" type="primary">ctdspl2</name>
    <name evidence="7" type="ORF">CR513_21879</name>
</gene>
<dbReference type="InterPro" id="IPR004274">
    <property type="entry name" value="FCP1_dom"/>
</dbReference>
<dbReference type="InterPro" id="IPR023214">
    <property type="entry name" value="HAD_sf"/>
</dbReference>
<accession>A0A371GYF5</accession>
<dbReference type="SUPFAM" id="SSF56784">
    <property type="entry name" value="HAD-like"/>
    <property type="match status" value="1"/>
</dbReference>
<name>A0A371GYF5_MUCPR</name>
<keyword evidence="1" id="KW-0378">Hydrolase</keyword>
<evidence type="ECO:0000256" key="5">
    <source>
        <dbReference type="SAM" id="MobiDB-lite"/>
    </source>
</evidence>
<evidence type="ECO:0000256" key="3">
    <source>
        <dbReference type="ARBA" id="ARBA00037324"/>
    </source>
</evidence>
<dbReference type="CDD" id="cd07521">
    <property type="entry name" value="HAD_FCP1-like"/>
    <property type="match status" value="1"/>
</dbReference>
<dbReference type="NCBIfam" id="TIGR02251">
    <property type="entry name" value="HIF-SF_euk"/>
    <property type="match status" value="1"/>
</dbReference>
<dbReference type="Pfam" id="PF03031">
    <property type="entry name" value="NIF"/>
    <property type="match status" value="1"/>
</dbReference>
<dbReference type="Gene3D" id="3.40.50.1000">
    <property type="entry name" value="HAD superfamily/HAD-like"/>
    <property type="match status" value="1"/>
</dbReference>
<feature type="region of interest" description="Disordered" evidence="5">
    <location>
        <begin position="102"/>
        <end position="121"/>
    </location>
</feature>
<feature type="compositionally biased region" description="Basic and acidic residues" evidence="5">
    <location>
        <begin position="108"/>
        <end position="121"/>
    </location>
</feature>
<evidence type="ECO:0000256" key="4">
    <source>
        <dbReference type="ARBA" id="ARBA00038355"/>
    </source>
</evidence>
<organism evidence="7 8">
    <name type="scientific">Mucuna pruriens</name>
    <name type="common">Velvet bean</name>
    <name type="synonym">Dolichos pruriens</name>
    <dbReference type="NCBI Taxonomy" id="157652"/>
    <lineage>
        <taxon>Eukaryota</taxon>
        <taxon>Viridiplantae</taxon>
        <taxon>Streptophyta</taxon>
        <taxon>Embryophyta</taxon>
        <taxon>Tracheophyta</taxon>
        <taxon>Spermatophyta</taxon>
        <taxon>Magnoliopsida</taxon>
        <taxon>eudicotyledons</taxon>
        <taxon>Gunneridae</taxon>
        <taxon>Pentapetalae</taxon>
        <taxon>rosids</taxon>
        <taxon>fabids</taxon>
        <taxon>Fabales</taxon>
        <taxon>Fabaceae</taxon>
        <taxon>Papilionoideae</taxon>
        <taxon>50 kb inversion clade</taxon>
        <taxon>NPAAA clade</taxon>
        <taxon>indigoferoid/millettioid clade</taxon>
        <taxon>Phaseoleae</taxon>
        <taxon>Mucuna</taxon>
    </lineage>
</organism>
<comment type="function">
    <text evidence="3">Probable phosphatase.</text>
</comment>
<evidence type="ECO:0000313" key="8">
    <source>
        <dbReference type="Proteomes" id="UP000257109"/>
    </source>
</evidence>
<evidence type="ECO:0000313" key="7">
    <source>
        <dbReference type="EMBL" id="RDX95577.1"/>
    </source>
</evidence>
<comment type="caution">
    <text evidence="7">The sequence shown here is derived from an EMBL/GenBank/DDBJ whole genome shotgun (WGS) entry which is preliminary data.</text>
</comment>
<feature type="domain" description="FCP1 homology" evidence="6">
    <location>
        <begin position="267"/>
        <end position="426"/>
    </location>
</feature>
<evidence type="ECO:0000256" key="1">
    <source>
        <dbReference type="ARBA" id="ARBA00022801"/>
    </source>
</evidence>
<reference evidence="7" key="1">
    <citation type="submission" date="2018-05" db="EMBL/GenBank/DDBJ databases">
        <title>Draft genome of Mucuna pruriens seed.</title>
        <authorList>
            <person name="Nnadi N.E."/>
            <person name="Vos R."/>
            <person name="Hasami M.H."/>
            <person name="Devisetty U.K."/>
            <person name="Aguiy J.C."/>
        </authorList>
    </citation>
    <scope>NUCLEOTIDE SEQUENCE [LARGE SCALE GENOMIC DNA]</scope>
    <source>
        <strain evidence="7">JCA_2017</strain>
    </source>
</reference>
<dbReference type="GO" id="GO:0004721">
    <property type="term" value="F:phosphoprotein phosphatase activity"/>
    <property type="evidence" value="ECO:0007669"/>
    <property type="project" value="UniProtKB-KW"/>
</dbReference>
<proteinExistence type="inferred from homology"/>
<dbReference type="InterPro" id="IPR036412">
    <property type="entry name" value="HAD-like_sf"/>
</dbReference>
<comment type="similarity">
    <text evidence="4">Belongs to the CTDSPL2 family.</text>
</comment>
<dbReference type="OrthoDB" id="277011at2759"/>
<dbReference type="PROSITE" id="PS50969">
    <property type="entry name" value="FCP1"/>
    <property type="match status" value="1"/>
</dbReference>
<dbReference type="GO" id="GO:0005634">
    <property type="term" value="C:nucleus"/>
    <property type="evidence" value="ECO:0007669"/>
    <property type="project" value="UniProtKB-ARBA"/>
</dbReference>
<protein>
    <submittedName>
        <fullName evidence="7">CTD small phosphatase-like protein 2</fullName>
    </submittedName>
</protein>
<dbReference type="Proteomes" id="UP000257109">
    <property type="component" value="Unassembled WGS sequence"/>
</dbReference>
<dbReference type="InterPro" id="IPR050365">
    <property type="entry name" value="TIM50"/>
</dbReference>
<dbReference type="STRING" id="157652.A0A371GYF5"/>
<feature type="non-terminal residue" evidence="7">
    <location>
        <position position="1"/>
    </location>
</feature>
<keyword evidence="2" id="KW-0904">Protein phosphatase</keyword>
<dbReference type="AlphaFoldDB" id="A0A371GYF5"/>
<dbReference type="SMART" id="SM00577">
    <property type="entry name" value="CPDc"/>
    <property type="match status" value="1"/>
</dbReference>
<dbReference type="PANTHER" id="PTHR12210">
    <property type="entry name" value="DULLARD PROTEIN PHOSPHATASE"/>
    <property type="match status" value="1"/>
</dbReference>
<keyword evidence="8" id="KW-1185">Reference proteome</keyword>
<dbReference type="EMBL" id="QJKJ01004095">
    <property type="protein sequence ID" value="RDX95577.1"/>
    <property type="molecule type" value="Genomic_DNA"/>
</dbReference>
<evidence type="ECO:0000259" key="6">
    <source>
        <dbReference type="PROSITE" id="PS50969"/>
    </source>
</evidence>
<dbReference type="FunFam" id="3.40.50.1000:FF:000015">
    <property type="entry name" value="CTD small phosphatase-like protein 2"/>
    <property type="match status" value="1"/>
</dbReference>
<dbReference type="InterPro" id="IPR011948">
    <property type="entry name" value="Dullard_phosphatase"/>
</dbReference>